<evidence type="ECO:0000313" key="4">
    <source>
        <dbReference type="EMBL" id="POR47354.1"/>
    </source>
</evidence>
<accession>A0A2S4LY18</accession>
<evidence type="ECO:0000256" key="1">
    <source>
        <dbReference type="ARBA" id="ARBA00022603"/>
    </source>
</evidence>
<organism evidence="4 5">
    <name type="scientific">Bosea psychrotolerans</name>
    <dbReference type="NCBI Taxonomy" id="1871628"/>
    <lineage>
        <taxon>Bacteria</taxon>
        <taxon>Pseudomonadati</taxon>
        <taxon>Pseudomonadota</taxon>
        <taxon>Alphaproteobacteria</taxon>
        <taxon>Hyphomicrobiales</taxon>
        <taxon>Boseaceae</taxon>
        <taxon>Bosea</taxon>
    </lineage>
</organism>
<proteinExistence type="predicted"/>
<dbReference type="OrthoDB" id="9787738at2"/>
<keyword evidence="1 4" id="KW-0489">Methyltransferase</keyword>
<protein>
    <submittedName>
        <fullName evidence="4">Methyltransferase family protein</fullName>
    </submittedName>
</protein>
<comment type="caution">
    <text evidence="4">The sequence shown here is derived from an EMBL/GenBank/DDBJ whole genome shotgun (WGS) entry which is preliminary data.</text>
</comment>
<dbReference type="GO" id="GO:0032259">
    <property type="term" value="P:methylation"/>
    <property type="evidence" value="ECO:0007669"/>
    <property type="project" value="UniProtKB-KW"/>
</dbReference>
<gene>
    <name evidence="4" type="ORF">CYD53_11938</name>
</gene>
<dbReference type="PANTHER" id="PTHR43861">
    <property type="entry name" value="TRANS-ACONITATE 2-METHYLTRANSFERASE-RELATED"/>
    <property type="match status" value="1"/>
</dbReference>
<keyword evidence="5" id="KW-1185">Reference proteome</keyword>
<dbReference type="EMBL" id="PQFZ01000019">
    <property type="protein sequence ID" value="POR47354.1"/>
    <property type="molecule type" value="Genomic_DNA"/>
</dbReference>
<dbReference type="InterPro" id="IPR029063">
    <property type="entry name" value="SAM-dependent_MTases_sf"/>
</dbReference>
<name>A0A2S4LY18_9HYPH</name>
<keyword evidence="2 4" id="KW-0808">Transferase</keyword>
<dbReference type="Gene3D" id="3.40.50.150">
    <property type="entry name" value="Vaccinia Virus protein VP39"/>
    <property type="match status" value="1"/>
</dbReference>
<feature type="domain" description="Methyltransferase" evidence="3">
    <location>
        <begin position="49"/>
        <end position="143"/>
    </location>
</feature>
<dbReference type="Pfam" id="PF13649">
    <property type="entry name" value="Methyltransf_25"/>
    <property type="match status" value="1"/>
</dbReference>
<dbReference type="SUPFAM" id="SSF53335">
    <property type="entry name" value="S-adenosyl-L-methionine-dependent methyltransferases"/>
    <property type="match status" value="1"/>
</dbReference>
<dbReference type="RefSeq" id="WP_103720626.1">
    <property type="nucleotide sequence ID" value="NZ_PQFZ01000019.1"/>
</dbReference>
<sequence>MRSEIISLAAFVGRDWTHGEYYDSAEQSMDTQWASVIWPIIESANFEHVVEIAAGHGRNTEKLAQVSGKIFATDINQENIEFLNERFKSSENVEVFRNSGADLRFIEGTSASFVYSFDAMVHFDSDIIRSYIKEIRRILVPGGRAFCHYSGFDQNPTGTYRDHPGWRNFMSRELFEHWLTKEGFRILKSAYIQGVSVLTEDRTQSDNVTYFELPLDAEPGGEFLSSEERMHELDELSSRYRAEIATLSSEIAMLSSQLEGMKTSTSWQATAPIRWLKTKLSGR</sequence>
<evidence type="ECO:0000256" key="2">
    <source>
        <dbReference type="ARBA" id="ARBA00022679"/>
    </source>
</evidence>
<evidence type="ECO:0000313" key="5">
    <source>
        <dbReference type="Proteomes" id="UP000236919"/>
    </source>
</evidence>
<dbReference type="PANTHER" id="PTHR43861:SF1">
    <property type="entry name" value="TRANS-ACONITATE 2-METHYLTRANSFERASE"/>
    <property type="match status" value="1"/>
</dbReference>
<dbReference type="CDD" id="cd02440">
    <property type="entry name" value="AdoMet_MTases"/>
    <property type="match status" value="1"/>
</dbReference>
<dbReference type="Proteomes" id="UP000236919">
    <property type="component" value="Unassembled WGS sequence"/>
</dbReference>
<dbReference type="AlphaFoldDB" id="A0A2S4LY18"/>
<dbReference type="InterPro" id="IPR041698">
    <property type="entry name" value="Methyltransf_25"/>
</dbReference>
<dbReference type="GO" id="GO:0008168">
    <property type="term" value="F:methyltransferase activity"/>
    <property type="evidence" value="ECO:0007669"/>
    <property type="project" value="UniProtKB-KW"/>
</dbReference>
<evidence type="ECO:0000259" key="3">
    <source>
        <dbReference type="Pfam" id="PF13649"/>
    </source>
</evidence>
<reference evidence="4 5" key="1">
    <citation type="submission" date="2018-01" db="EMBL/GenBank/DDBJ databases">
        <title>Genomic Encyclopedia of Type Strains, Phase III (KMG-III): the genomes of soil and plant-associated and newly described type strains.</title>
        <authorList>
            <person name="Whitman W."/>
        </authorList>
    </citation>
    <scope>NUCLEOTIDE SEQUENCE [LARGE SCALE GENOMIC DNA]</scope>
    <source>
        <strain evidence="4 5">1131</strain>
    </source>
</reference>